<dbReference type="EMBL" id="DWYZ01000235">
    <property type="protein sequence ID" value="HJB29615.1"/>
    <property type="molecule type" value="Genomic_DNA"/>
</dbReference>
<keyword evidence="2" id="KW-0472">Membrane</keyword>
<proteinExistence type="predicted"/>
<feature type="transmembrane region" description="Helical" evidence="2">
    <location>
        <begin position="47"/>
        <end position="68"/>
    </location>
</feature>
<sequence>MGKEKKEINLEELKEKHESDLTKKEKRLLEKEKLKNMGIAGKLEYIWMYYKAAIFGVIGFIALIFIGVDLYQNAQKETVLAISVFDAGTSNVDTFSEGIREVLELTDENQVIEVTSSYVTDASSGGLDYYSQMAFVTQVQAQTLDVVLLSEDACEIYEGEGYFADLKELLGEEVYNSFGDSIDTYHLELPQEDIGEGLDLPYEPVYIGVLVNTTNTESAAKWIASLAD</sequence>
<dbReference type="AlphaFoldDB" id="A0A9D2LUN1"/>
<dbReference type="Proteomes" id="UP000823842">
    <property type="component" value="Unassembled WGS sequence"/>
</dbReference>
<feature type="coiled-coil region" evidence="1">
    <location>
        <begin position="3"/>
        <end position="34"/>
    </location>
</feature>
<keyword evidence="2" id="KW-0812">Transmembrane</keyword>
<keyword evidence="2" id="KW-1133">Transmembrane helix</keyword>
<evidence type="ECO:0000256" key="1">
    <source>
        <dbReference type="SAM" id="Coils"/>
    </source>
</evidence>
<protein>
    <submittedName>
        <fullName evidence="3">Uncharacterized protein</fullName>
    </submittedName>
</protein>
<evidence type="ECO:0000313" key="4">
    <source>
        <dbReference type="Proteomes" id="UP000823842"/>
    </source>
</evidence>
<accession>A0A9D2LUN1</accession>
<organism evidence="3 4">
    <name type="scientific">Candidatus Blautia faecavium</name>
    <dbReference type="NCBI Taxonomy" id="2838487"/>
    <lineage>
        <taxon>Bacteria</taxon>
        <taxon>Bacillati</taxon>
        <taxon>Bacillota</taxon>
        <taxon>Clostridia</taxon>
        <taxon>Lachnospirales</taxon>
        <taxon>Lachnospiraceae</taxon>
        <taxon>Blautia</taxon>
    </lineage>
</organism>
<keyword evidence="1" id="KW-0175">Coiled coil</keyword>
<reference evidence="3" key="1">
    <citation type="journal article" date="2021" name="PeerJ">
        <title>Extensive microbial diversity within the chicken gut microbiome revealed by metagenomics and culture.</title>
        <authorList>
            <person name="Gilroy R."/>
            <person name="Ravi A."/>
            <person name="Getino M."/>
            <person name="Pursley I."/>
            <person name="Horton D.L."/>
            <person name="Alikhan N.F."/>
            <person name="Baker D."/>
            <person name="Gharbi K."/>
            <person name="Hall N."/>
            <person name="Watson M."/>
            <person name="Adriaenssens E.M."/>
            <person name="Foster-Nyarko E."/>
            <person name="Jarju S."/>
            <person name="Secka A."/>
            <person name="Antonio M."/>
            <person name="Oren A."/>
            <person name="Chaudhuri R.R."/>
            <person name="La Ragione R."/>
            <person name="Hildebrand F."/>
            <person name="Pallen M.J."/>
        </authorList>
    </citation>
    <scope>NUCLEOTIDE SEQUENCE</scope>
    <source>
        <strain evidence="3">ChiSjej1B19-5720</strain>
    </source>
</reference>
<evidence type="ECO:0000256" key="2">
    <source>
        <dbReference type="SAM" id="Phobius"/>
    </source>
</evidence>
<reference evidence="3" key="2">
    <citation type="submission" date="2021-04" db="EMBL/GenBank/DDBJ databases">
        <authorList>
            <person name="Gilroy R."/>
        </authorList>
    </citation>
    <scope>NUCLEOTIDE SEQUENCE</scope>
    <source>
        <strain evidence="3">ChiSjej1B19-5720</strain>
    </source>
</reference>
<name>A0A9D2LUN1_9FIRM</name>
<evidence type="ECO:0000313" key="3">
    <source>
        <dbReference type="EMBL" id="HJB29615.1"/>
    </source>
</evidence>
<comment type="caution">
    <text evidence="3">The sequence shown here is derived from an EMBL/GenBank/DDBJ whole genome shotgun (WGS) entry which is preliminary data.</text>
</comment>
<gene>
    <name evidence="3" type="ORF">IAA06_12620</name>
</gene>